<keyword evidence="2" id="KW-1185">Reference proteome</keyword>
<comment type="caution">
    <text evidence="1">The sequence shown here is derived from an EMBL/GenBank/DDBJ whole genome shotgun (WGS) entry which is preliminary data.</text>
</comment>
<accession>A0ACC1J193</accession>
<sequence>MGYPQEQYKQLDANVHYVRRVAPNKDMYCLSVRLPKSVAYAADNEGEESTAVSAKRKPEDATDLEENDAKCPKAE</sequence>
<dbReference type="Proteomes" id="UP001150603">
    <property type="component" value="Unassembled WGS sequence"/>
</dbReference>
<evidence type="ECO:0000313" key="2">
    <source>
        <dbReference type="Proteomes" id="UP001150603"/>
    </source>
</evidence>
<gene>
    <name evidence="1" type="ORF">FBU59_005973</name>
</gene>
<proteinExistence type="predicted"/>
<organism evidence="1 2">
    <name type="scientific">Linderina macrospora</name>
    <dbReference type="NCBI Taxonomy" id="4868"/>
    <lineage>
        <taxon>Eukaryota</taxon>
        <taxon>Fungi</taxon>
        <taxon>Fungi incertae sedis</taxon>
        <taxon>Zoopagomycota</taxon>
        <taxon>Kickxellomycotina</taxon>
        <taxon>Kickxellomycetes</taxon>
        <taxon>Kickxellales</taxon>
        <taxon>Kickxellaceae</taxon>
        <taxon>Linderina</taxon>
    </lineage>
</organism>
<protein>
    <submittedName>
        <fullName evidence="1">Uncharacterized protein</fullName>
    </submittedName>
</protein>
<dbReference type="EMBL" id="JANBPW010004997">
    <property type="protein sequence ID" value="KAJ1933608.1"/>
    <property type="molecule type" value="Genomic_DNA"/>
</dbReference>
<name>A0ACC1J193_9FUNG</name>
<evidence type="ECO:0000313" key="1">
    <source>
        <dbReference type="EMBL" id="KAJ1933608.1"/>
    </source>
</evidence>
<reference evidence="1" key="1">
    <citation type="submission" date="2022-07" db="EMBL/GenBank/DDBJ databases">
        <title>Phylogenomic reconstructions and comparative analyses of Kickxellomycotina fungi.</title>
        <authorList>
            <person name="Reynolds N.K."/>
            <person name="Stajich J.E."/>
            <person name="Barry K."/>
            <person name="Grigoriev I.V."/>
            <person name="Crous P."/>
            <person name="Smith M.E."/>
        </authorList>
    </citation>
    <scope>NUCLEOTIDE SEQUENCE</scope>
    <source>
        <strain evidence="1">NRRL 5244</strain>
    </source>
</reference>